<keyword evidence="3" id="KW-0285">Flavoprotein</keyword>
<evidence type="ECO:0000313" key="11">
    <source>
        <dbReference type="Proteomes" id="UP000179076"/>
    </source>
</evidence>
<comment type="similarity">
    <text evidence="2">Belongs to the class-I pyridine nucleotide-disulfide oxidoreductase family.</text>
</comment>
<comment type="cofactor">
    <cofactor evidence="1">
        <name>FAD</name>
        <dbReference type="ChEBI" id="CHEBI:57692"/>
    </cofactor>
</comment>
<evidence type="ECO:0000313" key="10">
    <source>
        <dbReference type="EMBL" id="OGI63873.1"/>
    </source>
</evidence>
<evidence type="ECO:0000256" key="7">
    <source>
        <dbReference type="ARBA" id="ARBA00023157"/>
    </source>
</evidence>
<accession>A0A1F6V2G8</accession>
<evidence type="ECO:0000256" key="3">
    <source>
        <dbReference type="ARBA" id="ARBA00022630"/>
    </source>
</evidence>
<evidence type="ECO:0000259" key="9">
    <source>
        <dbReference type="Pfam" id="PF07992"/>
    </source>
</evidence>
<name>A0A1F6V2G8_9PROT</name>
<dbReference type="GO" id="GO:0016668">
    <property type="term" value="F:oxidoreductase activity, acting on a sulfur group of donors, NAD(P) as acceptor"/>
    <property type="evidence" value="ECO:0007669"/>
    <property type="project" value="InterPro"/>
</dbReference>
<dbReference type="SUPFAM" id="SSF51905">
    <property type="entry name" value="FAD/NAD(P)-binding domain"/>
    <property type="match status" value="1"/>
</dbReference>
<organism evidence="10 11">
    <name type="scientific">Candidatus Muproteobacteria bacterium RBG_16_60_9</name>
    <dbReference type="NCBI Taxonomy" id="1817755"/>
    <lineage>
        <taxon>Bacteria</taxon>
        <taxon>Pseudomonadati</taxon>
        <taxon>Pseudomonadota</taxon>
        <taxon>Candidatus Muproteobacteria</taxon>
    </lineage>
</organism>
<proteinExistence type="inferred from homology"/>
<dbReference type="PANTHER" id="PTHR43014:SF2">
    <property type="entry name" value="MERCURIC REDUCTASE"/>
    <property type="match status" value="1"/>
</dbReference>
<gene>
    <name evidence="10" type="ORF">A2W18_11550</name>
</gene>
<dbReference type="InterPro" id="IPR036188">
    <property type="entry name" value="FAD/NAD-bd_sf"/>
</dbReference>
<reference evidence="10 11" key="1">
    <citation type="journal article" date="2016" name="Nat. Commun.">
        <title>Thousands of microbial genomes shed light on interconnected biogeochemical processes in an aquifer system.</title>
        <authorList>
            <person name="Anantharaman K."/>
            <person name="Brown C.T."/>
            <person name="Hug L.A."/>
            <person name="Sharon I."/>
            <person name="Castelle C.J."/>
            <person name="Probst A.J."/>
            <person name="Thomas B.C."/>
            <person name="Singh A."/>
            <person name="Wilkins M.J."/>
            <person name="Karaoz U."/>
            <person name="Brodie E.L."/>
            <person name="Williams K.H."/>
            <person name="Hubbard S.S."/>
            <person name="Banfield J.F."/>
        </authorList>
    </citation>
    <scope>NUCLEOTIDE SEQUENCE [LARGE SCALE GENOMIC DNA]</scope>
</reference>
<dbReference type="InterPro" id="IPR023753">
    <property type="entry name" value="FAD/NAD-binding_dom"/>
</dbReference>
<dbReference type="AlphaFoldDB" id="A0A1F6V2G8"/>
<dbReference type="Gene3D" id="3.50.50.60">
    <property type="entry name" value="FAD/NAD(P)-binding domain"/>
    <property type="match status" value="1"/>
</dbReference>
<keyword evidence="6" id="KW-0560">Oxidoreductase</keyword>
<dbReference type="EMBL" id="MFSP01000146">
    <property type="protein sequence ID" value="OGI63873.1"/>
    <property type="molecule type" value="Genomic_DNA"/>
</dbReference>
<protein>
    <recommendedName>
        <fullName evidence="9">FAD/NAD(P)-binding domain-containing protein</fullName>
    </recommendedName>
</protein>
<keyword evidence="8" id="KW-0676">Redox-active center</keyword>
<dbReference type="GO" id="GO:0003955">
    <property type="term" value="F:NAD(P)H dehydrogenase (quinone) activity"/>
    <property type="evidence" value="ECO:0007669"/>
    <property type="project" value="TreeGrafter"/>
</dbReference>
<evidence type="ECO:0000256" key="1">
    <source>
        <dbReference type="ARBA" id="ARBA00001974"/>
    </source>
</evidence>
<evidence type="ECO:0000256" key="8">
    <source>
        <dbReference type="ARBA" id="ARBA00023284"/>
    </source>
</evidence>
<keyword evidence="4" id="KW-0274">FAD</keyword>
<dbReference type="InterPro" id="IPR012999">
    <property type="entry name" value="Pyr_OxRdtase_I_AS"/>
</dbReference>
<keyword evidence="5" id="KW-0521">NADP</keyword>
<sequence>MTNLALHKIPQGTAKLHIAIIGSGSAAFACAIRVAESGARVTMIEAANVIGGTCVNVGCVPSKIIIRGAHR</sequence>
<dbReference type="Proteomes" id="UP000179076">
    <property type="component" value="Unassembled WGS sequence"/>
</dbReference>
<evidence type="ECO:0000256" key="5">
    <source>
        <dbReference type="ARBA" id="ARBA00022857"/>
    </source>
</evidence>
<evidence type="ECO:0000256" key="2">
    <source>
        <dbReference type="ARBA" id="ARBA00007532"/>
    </source>
</evidence>
<dbReference type="PANTHER" id="PTHR43014">
    <property type="entry name" value="MERCURIC REDUCTASE"/>
    <property type="match status" value="1"/>
</dbReference>
<dbReference type="PRINTS" id="PR00411">
    <property type="entry name" value="PNDRDTASEI"/>
</dbReference>
<evidence type="ECO:0000256" key="6">
    <source>
        <dbReference type="ARBA" id="ARBA00023002"/>
    </source>
</evidence>
<evidence type="ECO:0000256" key="4">
    <source>
        <dbReference type="ARBA" id="ARBA00022827"/>
    </source>
</evidence>
<dbReference type="GO" id="GO:0050660">
    <property type="term" value="F:flavin adenine dinucleotide binding"/>
    <property type="evidence" value="ECO:0007669"/>
    <property type="project" value="TreeGrafter"/>
</dbReference>
<keyword evidence="7" id="KW-1015">Disulfide bond</keyword>
<dbReference type="PROSITE" id="PS00076">
    <property type="entry name" value="PYRIDINE_REDOX_1"/>
    <property type="match status" value="1"/>
</dbReference>
<dbReference type="Pfam" id="PF07992">
    <property type="entry name" value="Pyr_redox_2"/>
    <property type="match status" value="1"/>
</dbReference>
<comment type="caution">
    <text evidence="10">The sequence shown here is derived from an EMBL/GenBank/DDBJ whole genome shotgun (WGS) entry which is preliminary data.</text>
</comment>
<feature type="domain" description="FAD/NAD(P)-binding" evidence="9">
    <location>
        <begin position="17"/>
        <end position="70"/>
    </location>
</feature>